<protein>
    <submittedName>
        <fullName evidence="3">Uncharacterized protein</fullName>
    </submittedName>
</protein>
<dbReference type="EMBL" id="CM003371">
    <property type="protein sequence ID" value="KOM31229.1"/>
    <property type="molecule type" value="Genomic_DNA"/>
</dbReference>
<proteinExistence type="predicted"/>
<dbReference type="Gramene" id="KOM31229">
    <property type="protein sequence ID" value="KOM31229"/>
    <property type="gene ID" value="LR48_Vigan01g078400"/>
</dbReference>
<sequence>MAMKNPKKKWFKLMTDNRGEPSLPTPSVPSSLLVPSRAVTSNKSAETIVKETVVAPSKTARPPSPEGKRRTNLKESRDEVAALKLKLEEEMTAHSQSKKKHAETTLLLANIEGTMADIRRFGHELQTKNDELAKTNEEHIATNKLLKEQNAKLLDHGKHLGTAYRDARFQKALTHIPLLLNASIDGAGFDVMRDLYQGKLVPLKEILDEEFVEEAPSSTTEEKVEGEALVEVPANENIVQENPVDSRKDEAAHIIIN</sequence>
<evidence type="ECO:0000256" key="1">
    <source>
        <dbReference type="SAM" id="Coils"/>
    </source>
</evidence>
<keyword evidence="1" id="KW-0175">Coiled coil</keyword>
<dbReference type="AlphaFoldDB" id="A0A0L9TM38"/>
<dbReference type="Proteomes" id="UP000053144">
    <property type="component" value="Chromosome 1"/>
</dbReference>
<feature type="compositionally biased region" description="Basic and acidic residues" evidence="2">
    <location>
        <begin position="66"/>
        <end position="76"/>
    </location>
</feature>
<feature type="region of interest" description="Disordered" evidence="2">
    <location>
        <begin position="1"/>
        <end position="76"/>
    </location>
</feature>
<evidence type="ECO:0000313" key="4">
    <source>
        <dbReference type="Proteomes" id="UP000053144"/>
    </source>
</evidence>
<name>A0A0L9TM38_PHAAN</name>
<evidence type="ECO:0000313" key="3">
    <source>
        <dbReference type="EMBL" id="KOM31229.1"/>
    </source>
</evidence>
<feature type="coiled-coil region" evidence="1">
    <location>
        <begin position="118"/>
        <end position="149"/>
    </location>
</feature>
<organism evidence="3 4">
    <name type="scientific">Phaseolus angularis</name>
    <name type="common">Azuki bean</name>
    <name type="synonym">Vigna angularis</name>
    <dbReference type="NCBI Taxonomy" id="3914"/>
    <lineage>
        <taxon>Eukaryota</taxon>
        <taxon>Viridiplantae</taxon>
        <taxon>Streptophyta</taxon>
        <taxon>Embryophyta</taxon>
        <taxon>Tracheophyta</taxon>
        <taxon>Spermatophyta</taxon>
        <taxon>Magnoliopsida</taxon>
        <taxon>eudicotyledons</taxon>
        <taxon>Gunneridae</taxon>
        <taxon>Pentapetalae</taxon>
        <taxon>rosids</taxon>
        <taxon>fabids</taxon>
        <taxon>Fabales</taxon>
        <taxon>Fabaceae</taxon>
        <taxon>Papilionoideae</taxon>
        <taxon>50 kb inversion clade</taxon>
        <taxon>NPAAA clade</taxon>
        <taxon>indigoferoid/millettioid clade</taxon>
        <taxon>Phaseoleae</taxon>
        <taxon>Vigna</taxon>
    </lineage>
</organism>
<reference evidence="4" key="1">
    <citation type="journal article" date="2015" name="Proc. Natl. Acad. Sci. U.S.A.">
        <title>Genome sequencing of adzuki bean (Vigna angularis) provides insight into high starch and low fat accumulation and domestication.</title>
        <authorList>
            <person name="Yang K."/>
            <person name="Tian Z."/>
            <person name="Chen C."/>
            <person name="Luo L."/>
            <person name="Zhao B."/>
            <person name="Wang Z."/>
            <person name="Yu L."/>
            <person name="Li Y."/>
            <person name="Sun Y."/>
            <person name="Li W."/>
            <person name="Chen Y."/>
            <person name="Li Y."/>
            <person name="Zhang Y."/>
            <person name="Ai D."/>
            <person name="Zhao J."/>
            <person name="Shang C."/>
            <person name="Ma Y."/>
            <person name="Wu B."/>
            <person name="Wang M."/>
            <person name="Gao L."/>
            <person name="Sun D."/>
            <person name="Zhang P."/>
            <person name="Guo F."/>
            <person name="Wang W."/>
            <person name="Li Y."/>
            <person name="Wang J."/>
            <person name="Varshney R.K."/>
            <person name="Wang J."/>
            <person name="Ling H.Q."/>
            <person name="Wan P."/>
        </authorList>
    </citation>
    <scope>NUCLEOTIDE SEQUENCE</scope>
    <source>
        <strain evidence="4">cv. Jingnong 6</strain>
    </source>
</reference>
<feature type="compositionally biased region" description="Basic residues" evidence="2">
    <location>
        <begin position="1"/>
        <end position="11"/>
    </location>
</feature>
<evidence type="ECO:0000256" key="2">
    <source>
        <dbReference type="SAM" id="MobiDB-lite"/>
    </source>
</evidence>
<accession>A0A0L9TM38</accession>
<gene>
    <name evidence="3" type="ORF">LR48_Vigan01g078400</name>
</gene>